<dbReference type="AlphaFoldDB" id="A0A512AI04"/>
<evidence type="ECO:0000256" key="1">
    <source>
        <dbReference type="ARBA" id="ARBA00005791"/>
    </source>
</evidence>
<feature type="chain" id="PRO_5021927903" description="Thioredoxin-like fold domain-containing protein" evidence="2">
    <location>
        <begin position="26"/>
        <end position="255"/>
    </location>
</feature>
<dbReference type="Pfam" id="PF13462">
    <property type="entry name" value="Thioredoxin_4"/>
    <property type="match status" value="1"/>
</dbReference>
<protein>
    <recommendedName>
        <fullName evidence="3">Thioredoxin-like fold domain-containing protein</fullName>
    </recommendedName>
</protein>
<dbReference type="EMBL" id="BJYR01000007">
    <property type="protein sequence ID" value="GEN99340.1"/>
    <property type="molecule type" value="Genomic_DNA"/>
</dbReference>
<keyword evidence="2" id="KW-0732">Signal</keyword>
<feature type="domain" description="Thioredoxin-like fold" evidence="3">
    <location>
        <begin position="65"/>
        <end position="250"/>
    </location>
</feature>
<comment type="similarity">
    <text evidence="1">Belongs to the thioredoxin family. DsbA subfamily.</text>
</comment>
<dbReference type="Gene3D" id="1.10.40.110">
    <property type="match status" value="1"/>
</dbReference>
<evidence type="ECO:0000313" key="4">
    <source>
        <dbReference type="EMBL" id="GEN99340.1"/>
    </source>
</evidence>
<dbReference type="Proteomes" id="UP000321464">
    <property type="component" value="Unassembled WGS sequence"/>
</dbReference>
<evidence type="ECO:0000256" key="2">
    <source>
        <dbReference type="SAM" id="SignalP"/>
    </source>
</evidence>
<dbReference type="PANTHER" id="PTHR13887">
    <property type="entry name" value="GLUTATHIONE S-TRANSFERASE KAPPA"/>
    <property type="match status" value="1"/>
</dbReference>
<name>A0A512AI04_9SPHN</name>
<dbReference type="InterPro" id="IPR036249">
    <property type="entry name" value="Thioredoxin-like_sf"/>
</dbReference>
<evidence type="ECO:0000313" key="5">
    <source>
        <dbReference type="Proteomes" id="UP000321464"/>
    </source>
</evidence>
<dbReference type="PANTHER" id="PTHR13887:SF56">
    <property type="entry name" value="THIOREDOXIN-LIKE REDUCTASE RV2466C"/>
    <property type="match status" value="1"/>
</dbReference>
<sequence length="255" mass="27031">MQTKLFTPGRLLLALIALPMALGLAACGKKDDAGAGAAAVAGAPLNAVPPPAGKAWSDVVSVTPEGGFVMGNPNAPIKVIEFASLTCPHCAEFEEKGFPHLRDDYVAKGTVSLEFRNFVRDPYDTTMAMLTRCGTPDSFFALTEQVYSNQKAIFDQLQPIGAQLQAANLPPDQIFKAIGERGGLIDFFAARGIAKDQAAQCLAKSETATKLANDTQKATDTYNVTGTPTFIINGKNVEVATWDALEPILKQAGAR</sequence>
<feature type="signal peptide" evidence="2">
    <location>
        <begin position="1"/>
        <end position="25"/>
    </location>
</feature>
<dbReference type="PROSITE" id="PS51257">
    <property type="entry name" value="PROKAR_LIPOPROTEIN"/>
    <property type="match status" value="1"/>
</dbReference>
<comment type="caution">
    <text evidence="4">The sequence shown here is derived from an EMBL/GenBank/DDBJ whole genome shotgun (WGS) entry which is preliminary data.</text>
</comment>
<accession>A0A512AI04</accession>
<proteinExistence type="inferred from homology"/>
<reference evidence="4 5" key="1">
    <citation type="submission" date="2019-07" db="EMBL/GenBank/DDBJ databases">
        <title>Whole genome shotgun sequence of Novosphingobium sediminis NBRC 106119.</title>
        <authorList>
            <person name="Hosoyama A."/>
            <person name="Uohara A."/>
            <person name="Ohji S."/>
            <person name="Ichikawa N."/>
        </authorList>
    </citation>
    <scope>NUCLEOTIDE SEQUENCE [LARGE SCALE GENOMIC DNA]</scope>
    <source>
        <strain evidence="4 5">NBRC 106119</strain>
    </source>
</reference>
<keyword evidence="5" id="KW-1185">Reference proteome</keyword>
<dbReference type="InterPro" id="IPR012336">
    <property type="entry name" value="Thioredoxin-like_fold"/>
</dbReference>
<dbReference type="Gene3D" id="3.40.30.10">
    <property type="entry name" value="Glutaredoxin"/>
    <property type="match status" value="1"/>
</dbReference>
<dbReference type="SUPFAM" id="SSF52833">
    <property type="entry name" value="Thioredoxin-like"/>
    <property type="match status" value="1"/>
</dbReference>
<dbReference type="OrthoDB" id="8478320at2"/>
<organism evidence="4 5">
    <name type="scientific">Novosphingobium sediminis</name>
    <dbReference type="NCBI Taxonomy" id="707214"/>
    <lineage>
        <taxon>Bacteria</taxon>
        <taxon>Pseudomonadati</taxon>
        <taxon>Pseudomonadota</taxon>
        <taxon>Alphaproteobacteria</taxon>
        <taxon>Sphingomonadales</taxon>
        <taxon>Sphingomonadaceae</taxon>
        <taxon>Novosphingobium</taxon>
    </lineage>
</organism>
<gene>
    <name evidence="4" type="ORF">NSE01_11730</name>
</gene>
<dbReference type="RefSeq" id="WP_147158682.1">
    <property type="nucleotide sequence ID" value="NZ_BJYR01000007.1"/>
</dbReference>
<evidence type="ECO:0000259" key="3">
    <source>
        <dbReference type="Pfam" id="PF13462"/>
    </source>
</evidence>